<keyword evidence="1" id="KW-0812">Transmembrane</keyword>
<keyword evidence="1" id="KW-1133">Transmembrane helix</keyword>
<gene>
    <name evidence="2" type="ORF">PAECIP111802_07141</name>
</gene>
<evidence type="ECO:0000313" key="3">
    <source>
        <dbReference type="Proteomes" id="UP000730618"/>
    </source>
</evidence>
<keyword evidence="1" id="KW-0472">Membrane</keyword>
<name>A0ABN7TWQ6_9BACL</name>
<evidence type="ECO:0000256" key="1">
    <source>
        <dbReference type="SAM" id="Phobius"/>
    </source>
</evidence>
<reference evidence="2 3" key="1">
    <citation type="submission" date="2021-06" db="EMBL/GenBank/DDBJ databases">
        <authorList>
            <person name="Criscuolo A."/>
        </authorList>
    </citation>
    <scope>NUCLEOTIDE SEQUENCE [LARGE SCALE GENOMIC DNA]</scope>
    <source>
        <strain evidence="3">CIP 111802</strain>
    </source>
</reference>
<dbReference type="Proteomes" id="UP000730618">
    <property type="component" value="Unassembled WGS sequence"/>
</dbReference>
<evidence type="ECO:0000313" key="2">
    <source>
        <dbReference type="EMBL" id="CAG7658715.1"/>
    </source>
</evidence>
<protein>
    <recommendedName>
        <fullName evidence="4">ATPase</fullName>
    </recommendedName>
</protein>
<dbReference type="EMBL" id="CAJVCE010000046">
    <property type="protein sequence ID" value="CAG7658715.1"/>
    <property type="molecule type" value="Genomic_DNA"/>
</dbReference>
<feature type="transmembrane region" description="Helical" evidence="1">
    <location>
        <begin position="5"/>
        <end position="25"/>
    </location>
</feature>
<organism evidence="2 3">
    <name type="scientific">Paenibacillus allorhizosphaerae</name>
    <dbReference type="NCBI Taxonomy" id="2849866"/>
    <lineage>
        <taxon>Bacteria</taxon>
        <taxon>Bacillati</taxon>
        <taxon>Bacillota</taxon>
        <taxon>Bacilli</taxon>
        <taxon>Bacillales</taxon>
        <taxon>Paenibacillaceae</taxon>
        <taxon>Paenibacillus</taxon>
    </lineage>
</organism>
<sequence>MLFLALIGGMLGGFIIFEWIVRIVMRLMDSFPVALIGTLSMILPLAGGIVTVLLVKRMQNKVRED</sequence>
<evidence type="ECO:0008006" key="4">
    <source>
        <dbReference type="Google" id="ProtNLM"/>
    </source>
</evidence>
<comment type="caution">
    <text evidence="2">The sequence shown here is derived from an EMBL/GenBank/DDBJ whole genome shotgun (WGS) entry which is preliminary data.</text>
</comment>
<accession>A0ABN7TWQ6</accession>
<feature type="transmembrane region" description="Helical" evidence="1">
    <location>
        <begin position="31"/>
        <end position="55"/>
    </location>
</feature>
<proteinExistence type="predicted"/>
<keyword evidence="3" id="KW-1185">Reference proteome</keyword>